<protein>
    <submittedName>
        <fullName evidence="1">Uncharacterized protein</fullName>
    </submittedName>
</protein>
<dbReference type="STRING" id="930128.SAMN05192532_101399"/>
<organism evidence="1 2">
    <name type="scientific">Alteribacillus iranensis</name>
    <dbReference type="NCBI Taxonomy" id="930128"/>
    <lineage>
        <taxon>Bacteria</taxon>
        <taxon>Bacillati</taxon>
        <taxon>Bacillota</taxon>
        <taxon>Bacilli</taxon>
        <taxon>Bacillales</taxon>
        <taxon>Bacillaceae</taxon>
        <taxon>Alteribacillus</taxon>
    </lineage>
</organism>
<keyword evidence="2" id="KW-1185">Reference proteome</keyword>
<evidence type="ECO:0000313" key="1">
    <source>
        <dbReference type="EMBL" id="SFE34202.1"/>
    </source>
</evidence>
<gene>
    <name evidence="1" type="ORF">SAMN05192532_101399</name>
</gene>
<accession>A0A1I1ZRJ3</accession>
<evidence type="ECO:0000313" key="2">
    <source>
        <dbReference type="Proteomes" id="UP000199516"/>
    </source>
</evidence>
<dbReference type="Pfam" id="PF10673">
    <property type="entry name" value="DUF2487"/>
    <property type="match status" value="1"/>
</dbReference>
<dbReference type="OrthoDB" id="2678750at2"/>
<proteinExistence type="predicted"/>
<dbReference type="RefSeq" id="WP_091656645.1">
    <property type="nucleotide sequence ID" value="NZ_FONT01000001.1"/>
</dbReference>
<dbReference type="Proteomes" id="UP000199516">
    <property type="component" value="Unassembled WGS sequence"/>
</dbReference>
<dbReference type="AlphaFoldDB" id="A0A1I1ZRJ3"/>
<reference evidence="1 2" key="1">
    <citation type="submission" date="2016-10" db="EMBL/GenBank/DDBJ databases">
        <authorList>
            <person name="de Groot N.N."/>
        </authorList>
    </citation>
    <scope>NUCLEOTIDE SEQUENCE [LARGE SCALE GENOMIC DNA]</scope>
    <source>
        <strain evidence="1 2">DSM 23995</strain>
    </source>
</reference>
<sequence>MKWTTEDIPSFVAEKQYIDTALVPLLPINFDNSIKQSAAMAEFITVMAAEIERQFHGRMLLTPPFTYLSEEGVQASKERLEHWQQQMKGAEIKHIIFLTADSEWKKVENELDEMLIWMPLVPFENMDSEYKKQIISEQIKQLLPLVVNKWKENP</sequence>
<dbReference type="InterPro" id="IPR019615">
    <property type="entry name" value="DUF2487"/>
</dbReference>
<dbReference type="EMBL" id="FONT01000001">
    <property type="protein sequence ID" value="SFE34202.1"/>
    <property type="molecule type" value="Genomic_DNA"/>
</dbReference>
<name>A0A1I1ZRJ3_9BACI</name>